<dbReference type="OrthoDB" id="10516644at2759"/>
<feature type="transmembrane region" description="Helical" evidence="9">
    <location>
        <begin position="193"/>
        <end position="211"/>
    </location>
</feature>
<sequence>MIQATESARPAWQINRLALTNGMQLGFKTLGLWTPNNKASMKDNEKQNFIENLQPSIPLNFGGKTIILSGGKLTQPFVEKTQVMSCYYDTKNATRCTGYVGELVNIIAASLNTSLANIKGGDCGAASSNKSRLNDVQRGAADLAVGTCVLTQERAQIAHSFEWFELQGTFISTAALKTLQQPFLIADIFKAEVWLLVLAVTAAATIAFLFIQTIMDEPRDIVEIPLRAILSQGYSPRTGYFATRLLELVTWAFTIPLVALYAGNLTASLSSPRFEAPVNSWSDLAARPDKIPVFFPNDPIHQLLVVWSPRHCDVAGAPDNVDVT</sequence>
<keyword evidence="4 9" id="KW-0812">Transmembrane</keyword>
<evidence type="ECO:0000256" key="7">
    <source>
        <dbReference type="ARBA" id="ARBA00023170"/>
    </source>
</evidence>
<dbReference type="GO" id="GO:0005886">
    <property type="term" value="C:plasma membrane"/>
    <property type="evidence" value="ECO:0007669"/>
    <property type="project" value="UniProtKB-SubCell"/>
</dbReference>
<dbReference type="GeneID" id="125179426"/>
<keyword evidence="6 9" id="KW-0472">Membrane</keyword>
<protein>
    <submittedName>
        <fullName evidence="12">Probable glutamate receptor</fullName>
    </submittedName>
</protein>
<dbReference type="InterPro" id="IPR001320">
    <property type="entry name" value="Iontro_rcpt_C"/>
</dbReference>
<evidence type="ECO:0000256" key="9">
    <source>
        <dbReference type="SAM" id="Phobius"/>
    </source>
</evidence>
<dbReference type="KEGG" id="hazt:125179426"/>
<evidence type="ECO:0000256" key="5">
    <source>
        <dbReference type="ARBA" id="ARBA00022989"/>
    </source>
</evidence>
<gene>
    <name evidence="12" type="primary">LOC125179426</name>
</gene>
<dbReference type="Proteomes" id="UP000694843">
    <property type="component" value="Unplaced"/>
</dbReference>
<dbReference type="GO" id="GO:0050906">
    <property type="term" value="P:detection of stimulus involved in sensory perception"/>
    <property type="evidence" value="ECO:0007669"/>
    <property type="project" value="UniProtKB-ARBA"/>
</dbReference>
<dbReference type="PANTHER" id="PTHR42643">
    <property type="entry name" value="IONOTROPIC RECEPTOR 20A-RELATED"/>
    <property type="match status" value="1"/>
</dbReference>
<evidence type="ECO:0000259" key="10">
    <source>
        <dbReference type="Pfam" id="PF00060"/>
    </source>
</evidence>
<evidence type="ECO:0000256" key="6">
    <source>
        <dbReference type="ARBA" id="ARBA00023136"/>
    </source>
</evidence>
<comment type="subcellular location">
    <subcellularLocation>
        <location evidence="1">Cell membrane</location>
        <topology evidence="1">Multi-pass membrane protein</topology>
    </subcellularLocation>
</comment>
<keyword evidence="11" id="KW-1185">Reference proteome</keyword>
<feature type="domain" description="Ionotropic glutamate receptor C-terminal" evidence="10">
    <location>
        <begin position="227"/>
        <end position="286"/>
    </location>
</feature>
<evidence type="ECO:0000256" key="3">
    <source>
        <dbReference type="ARBA" id="ARBA00022475"/>
    </source>
</evidence>
<dbReference type="Pfam" id="PF00060">
    <property type="entry name" value="Lig_chan"/>
    <property type="match status" value="1"/>
</dbReference>
<evidence type="ECO:0000313" key="12">
    <source>
        <dbReference type="RefSeq" id="XP_047741217.1"/>
    </source>
</evidence>
<name>A0A979FXA4_HYAAZ</name>
<reference evidence="12" key="1">
    <citation type="submission" date="2025-08" db="UniProtKB">
        <authorList>
            <consortium name="RefSeq"/>
        </authorList>
    </citation>
    <scope>IDENTIFICATION</scope>
    <source>
        <tissue evidence="12">Whole organism</tissue>
    </source>
</reference>
<dbReference type="GO" id="GO:0015276">
    <property type="term" value="F:ligand-gated monoatomic ion channel activity"/>
    <property type="evidence" value="ECO:0007669"/>
    <property type="project" value="InterPro"/>
</dbReference>
<dbReference type="PANTHER" id="PTHR42643:SF24">
    <property type="entry name" value="IONOTROPIC RECEPTOR 60A"/>
    <property type="match status" value="1"/>
</dbReference>
<organism evidence="11 12">
    <name type="scientific">Hyalella azteca</name>
    <name type="common">Amphipod</name>
    <dbReference type="NCBI Taxonomy" id="294128"/>
    <lineage>
        <taxon>Eukaryota</taxon>
        <taxon>Metazoa</taxon>
        <taxon>Ecdysozoa</taxon>
        <taxon>Arthropoda</taxon>
        <taxon>Crustacea</taxon>
        <taxon>Multicrustacea</taxon>
        <taxon>Malacostraca</taxon>
        <taxon>Eumalacostraca</taxon>
        <taxon>Peracarida</taxon>
        <taxon>Amphipoda</taxon>
        <taxon>Senticaudata</taxon>
        <taxon>Talitrida</taxon>
        <taxon>Talitroidea</taxon>
        <taxon>Hyalellidae</taxon>
        <taxon>Hyalella</taxon>
    </lineage>
</organism>
<keyword evidence="5 9" id="KW-1133">Transmembrane helix</keyword>
<dbReference type="RefSeq" id="XP_047741217.1">
    <property type="nucleotide sequence ID" value="XM_047885261.1"/>
</dbReference>
<keyword evidence="7 12" id="KW-0675">Receptor</keyword>
<keyword evidence="8" id="KW-0325">Glycoprotein</keyword>
<dbReference type="InterPro" id="IPR052192">
    <property type="entry name" value="Insect_Ionotropic_Sensory_Rcpt"/>
</dbReference>
<evidence type="ECO:0000256" key="8">
    <source>
        <dbReference type="ARBA" id="ARBA00023180"/>
    </source>
</evidence>
<keyword evidence="3" id="KW-1003">Cell membrane</keyword>
<evidence type="ECO:0000256" key="1">
    <source>
        <dbReference type="ARBA" id="ARBA00004651"/>
    </source>
</evidence>
<feature type="transmembrane region" description="Helical" evidence="9">
    <location>
        <begin position="245"/>
        <end position="263"/>
    </location>
</feature>
<proteinExistence type="inferred from homology"/>
<comment type="similarity">
    <text evidence="2">Belongs to the glutamate-gated ion channel (TC 1.A.10.1) family.</text>
</comment>
<dbReference type="SUPFAM" id="SSF53850">
    <property type="entry name" value="Periplasmic binding protein-like II"/>
    <property type="match status" value="1"/>
</dbReference>
<dbReference type="Gene3D" id="1.10.287.70">
    <property type="match status" value="1"/>
</dbReference>
<evidence type="ECO:0000313" key="11">
    <source>
        <dbReference type="Proteomes" id="UP000694843"/>
    </source>
</evidence>
<accession>A0A979FXA4</accession>
<evidence type="ECO:0000256" key="4">
    <source>
        <dbReference type="ARBA" id="ARBA00022692"/>
    </source>
</evidence>
<evidence type="ECO:0000256" key="2">
    <source>
        <dbReference type="ARBA" id="ARBA00008685"/>
    </source>
</evidence>
<dbReference type="Gene3D" id="3.40.190.10">
    <property type="entry name" value="Periplasmic binding protein-like II"/>
    <property type="match status" value="1"/>
</dbReference>
<dbReference type="AlphaFoldDB" id="A0A979FXA4"/>